<evidence type="ECO:0000256" key="5">
    <source>
        <dbReference type="ARBA" id="ARBA00022898"/>
    </source>
</evidence>
<dbReference type="InterPro" id="IPR015422">
    <property type="entry name" value="PyrdxlP-dep_Trfase_small"/>
</dbReference>
<feature type="domain" description="Aminotransferase class V" evidence="9">
    <location>
        <begin position="37"/>
        <end position="405"/>
    </location>
</feature>
<keyword evidence="5 8" id="KW-0663">Pyridoxal phosphate</keyword>
<evidence type="ECO:0000313" key="11">
    <source>
        <dbReference type="Proteomes" id="UP000319142"/>
    </source>
</evidence>
<dbReference type="Gene3D" id="3.90.1150.10">
    <property type="entry name" value="Aspartate Aminotransferase, domain 1"/>
    <property type="match status" value="1"/>
</dbReference>
<dbReference type="NCBIfam" id="TIGR01979">
    <property type="entry name" value="sufS"/>
    <property type="match status" value="1"/>
</dbReference>
<dbReference type="CDD" id="cd06453">
    <property type="entry name" value="SufS_like"/>
    <property type="match status" value="1"/>
</dbReference>
<comment type="similarity">
    <text evidence="2 8">Belongs to the class-V pyridoxal-phosphate-dependent aminotransferase family. Csd subfamily.</text>
</comment>
<evidence type="ECO:0000256" key="6">
    <source>
        <dbReference type="ARBA" id="ARBA00050776"/>
    </source>
</evidence>
<proteinExistence type="inferred from homology"/>
<dbReference type="Proteomes" id="UP000319142">
    <property type="component" value="Unassembled WGS sequence"/>
</dbReference>
<protein>
    <recommendedName>
        <fullName evidence="3 8">Cysteine desulfurase</fullName>
        <ecNumber evidence="3 8">2.8.1.7</ecNumber>
    </recommendedName>
</protein>
<evidence type="ECO:0000256" key="7">
    <source>
        <dbReference type="RuleBase" id="RU004504"/>
    </source>
</evidence>
<dbReference type="InterPro" id="IPR010970">
    <property type="entry name" value="Cys_dSase_SufS"/>
</dbReference>
<accession>A0A558BDW4</accession>
<comment type="catalytic activity">
    <reaction evidence="6 8">
        <text>(sulfur carrier)-H + L-cysteine = (sulfur carrier)-SH + L-alanine</text>
        <dbReference type="Rhea" id="RHEA:43892"/>
        <dbReference type="Rhea" id="RHEA-COMP:14737"/>
        <dbReference type="Rhea" id="RHEA-COMP:14739"/>
        <dbReference type="ChEBI" id="CHEBI:29917"/>
        <dbReference type="ChEBI" id="CHEBI:35235"/>
        <dbReference type="ChEBI" id="CHEBI:57972"/>
        <dbReference type="ChEBI" id="CHEBI:64428"/>
        <dbReference type="EC" id="2.8.1.7"/>
    </reaction>
</comment>
<evidence type="ECO:0000256" key="8">
    <source>
        <dbReference type="RuleBase" id="RU004506"/>
    </source>
</evidence>
<dbReference type="GO" id="GO:0030170">
    <property type="term" value="F:pyridoxal phosphate binding"/>
    <property type="evidence" value="ECO:0007669"/>
    <property type="project" value="UniProtKB-UniRule"/>
</dbReference>
<evidence type="ECO:0000256" key="2">
    <source>
        <dbReference type="ARBA" id="ARBA00010447"/>
    </source>
</evidence>
<comment type="caution">
    <text evidence="10">The sequence shown here is derived from an EMBL/GenBank/DDBJ whole genome shotgun (WGS) entry which is preliminary data.</text>
</comment>
<evidence type="ECO:0000259" key="9">
    <source>
        <dbReference type="Pfam" id="PF00266"/>
    </source>
</evidence>
<evidence type="ECO:0000313" key="10">
    <source>
        <dbReference type="EMBL" id="TVT34704.1"/>
    </source>
</evidence>
<dbReference type="Gene3D" id="3.40.640.10">
    <property type="entry name" value="Type I PLP-dependent aspartate aminotransferase-like (Major domain)"/>
    <property type="match status" value="1"/>
</dbReference>
<gene>
    <name evidence="10" type="ORF">FHK81_05240</name>
</gene>
<dbReference type="InterPro" id="IPR000192">
    <property type="entry name" value="Aminotrans_V_dom"/>
</dbReference>
<dbReference type="InterPro" id="IPR020578">
    <property type="entry name" value="Aminotrans_V_PyrdxlP_BS"/>
</dbReference>
<dbReference type="GO" id="GO:0031071">
    <property type="term" value="F:cysteine desulfurase activity"/>
    <property type="evidence" value="ECO:0007669"/>
    <property type="project" value="UniProtKB-UniRule"/>
</dbReference>
<dbReference type="RefSeq" id="WP_273132827.1">
    <property type="nucleotide sequence ID" value="NZ_VMRX01000012.1"/>
</dbReference>
<dbReference type="GO" id="GO:0006534">
    <property type="term" value="P:cysteine metabolic process"/>
    <property type="evidence" value="ECO:0007669"/>
    <property type="project" value="UniProtKB-UniRule"/>
</dbReference>
<dbReference type="PANTHER" id="PTHR43586">
    <property type="entry name" value="CYSTEINE DESULFURASE"/>
    <property type="match status" value="1"/>
</dbReference>
<dbReference type="PROSITE" id="PS00595">
    <property type="entry name" value="AA_TRANSFER_CLASS_5"/>
    <property type="match status" value="1"/>
</dbReference>
<dbReference type="InterPro" id="IPR015421">
    <property type="entry name" value="PyrdxlP-dep_Trfase_major"/>
</dbReference>
<dbReference type="EC" id="2.8.1.7" evidence="3 8"/>
<dbReference type="EMBL" id="VMRX01000012">
    <property type="protein sequence ID" value="TVT34704.1"/>
    <property type="molecule type" value="Genomic_DNA"/>
</dbReference>
<organism evidence="10 11">
    <name type="scientific">Marinobacter vinifirmus</name>
    <dbReference type="NCBI Taxonomy" id="355591"/>
    <lineage>
        <taxon>Bacteria</taxon>
        <taxon>Pseudomonadati</taxon>
        <taxon>Pseudomonadota</taxon>
        <taxon>Gammaproteobacteria</taxon>
        <taxon>Pseudomonadales</taxon>
        <taxon>Marinobacteraceae</taxon>
        <taxon>Marinobacter</taxon>
    </lineage>
</organism>
<sequence length="417" mass="45490">MTDLSVATNTTSPAFDVESIRRNFPILAQEINGKPLVYLDNGASAQKPVAVLDAMDRYYREMHSNVHRGAHTLGDRATAAFEGAREVVRHFLNAPSSKEIIWTRGTTEAINLVANGLAPRLKAGDEILVSHMEHHANIVPWQMVAERTGARVIPVQVTPEGELDRESFNSLLNERTRVLALTHVSNVLGTVNPIAPLIEQAKKQGVITLIDGAQAVPHFKPDVQALGCDFYVFSSHKLFGPTGIGVLYGRAELLEEMPPYQGGGEMIERVSFERTTWNVLPYKFEAGTPAIAEAVGLAAAINYLDSLDRKAMEAAENALLARANALVETVPGMEIIGTAKQKVPVMSFKIAGLHPSDIGTLLDQQGIAIRTGHHCAMPLMDFYGVPGTARASFAFYNTLEEVEKLFTGLQKIQRLFA</sequence>
<evidence type="ECO:0000256" key="4">
    <source>
        <dbReference type="ARBA" id="ARBA00022679"/>
    </source>
</evidence>
<name>A0A558BDW4_9GAMM</name>
<comment type="function">
    <text evidence="8">Catalyzes the removal of elemental sulfur and selenium atoms from L-cysteine, L-cystine, L-selenocysteine, and L-selenocystine to produce L-alanine.</text>
</comment>
<dbReference type="AlphaFoldDB" id="A0A558BDW4"/>
<keyword evidence="4 8" id="KW-0808">Transferase</keyword>
<dbReference type="SUPFAM" id="SSF53383">
    <property type="entry name" value="PLP-dependent transferases"/>
    <property type="match status" value="1"/>
</dbReference>
<comment type="cofactor">
    <cofactor evidence="1 7">
        <name>pyridoxal 5'-phosphate</name>
        <dbReference type="ChEBI" id="CHEBI:597326"/>
    </cofactor>
</comment>
<evidence type="ECO:0000256" key="3">
    <source>
        <dbReference type="ARBA" id="ARBA00012239"/>
    </source>
</evidence>
<evidence type="ECO:0000256" key="1">
    <source>
        <dbReference type="ARBA" id="ARBA00001933"/>
    </source>
</evidence>
<dbReference type="InterPro" id="IPR015424">
    <property type="entry name" value="PyrdxlP-dep_Trfase"/>
</dbReference>
<reference evidence="10 11" key="1">
    <citation type="submission" date="2019-07" db="EMBL/GenBank/DDBJ databases">
        <title>The pathways for chlorine oxyanion respiration interact through the shared metabolite chlorate.</title>
        <authorList>
            <person name="Barnum T.P."/>
            <person name="Cheng Y."/>
            <person name="Hill K.A."/>
            <person name="Lucas L.N."/>
            <person name="Carlson H.K."/>
            <person name="Coates J.D."/>
        </authorList>
    </citation>
    <scope>NUCLEOTIDE SEQUENCE [LARGE SCALE GENOMIC DNA]</scope>
    <source>
        <strain evidence="10">UCB</strain>
    </source>
</reference>
<dbReference type="Pfam" id="PF00266">
    <property type="entry name" value="Aminotran_5"/>
    <property type="match status" value="1"/>
</dbReference>
<dbReference type="PANTHER" id="PTHR43586:SF8">
    <property type="entry name" value="CYSTEINE DESULFURASE 1, CHLOROPLASTIC"/>
    <property type="match status" value="1"/>
</dbReference>